<evidence type="ECO:0000313" key="3">
    <source>
        <dbReference type="Proteomes" id="UP000886822"/>
    </source>
</evidence>
<dbReference type="AlphaFoldDB" id="A0A9D1U457"/>
<sequence>MLPLITTRRLRLRPLTESDLPAYQALITDSRVSVPAGLTQPLTDQQALASLVADRQQPVSYAVVWPTTNRLIGTVMGYEHSDTTGAPDATALDLGYLLAPAYWGQGLMPEALAGWLATLPTTFPALTTVWAASLATNRRSQQVLIKSAFELIDDQMMAPIGGSWELQRQFLYRLTLKHEKIMSK</sequence>
<reference evidence="2" key="1">
    <citation type="journal article" date="2021" name="PeerJ">
        <title>Extensive microbial diversity within the chicken gut microbiome revealed by metagenomics and culture.</title>
        <authorList>
            <person name="Gilroy R."/>
            <person name="Ravi A."/>
            <person name="Getino M."/>
            <person name="Pursley I."/>
            <person name="Horton D.L."/>
            <person name="Alikhan N.F."/>
            <person name="Baker D."/>
            <person name="Gharbi K."/>
            <person name="Hall N."/>
            <person name="Watson M."/>
            <person name="Adriaenssens E.M."/>
            <person name="Foster-Nyarko E."/>
            <person name="Jarju S."/>
            <person name="Secka A."/>
            <person name="Antonio M."/>
            <person name="Oren A."/>
            <person name="Chaudhuri R.R."/>
            <person name="La Ragione R."/>
            <person name="Hildebrand F."/>
            <person name="Pallen M.J."/>
        </authorList>
    </citation>
    <scope>NUCLEOTIDE SEQUENCE</scope>
    <source>
        <strain evidence="2">CHK173-259</strain>
    </source>
</reference>
<feature type="domain" description="N-acetyltransferase" evidence="1">
    <location>
        <begin position="10"/>
        <end position="177"/>
    </location>
</feature>
<evidence type="ECO:0000259" key="1">
    <source>
        <dbReference type="PROSITE" id="PS51186"/>
    </source>
</evidence>
<accession>A0A9D1U457</accession>
<dbReference type="InterPro" id="IPR051531">
    <property type="entry name" value="N-acetyltransferase"/>
</dbReference>
<protein>
    <submittedName>
        <fullName evidence="2">GNAT family N-acetyltransferase</fullName>
    </submittedName>
</protein>
<dbReference type="InterPro" id="IPR000182">
    <property type="entry name" value="GNAT_dom"/>
</dbReference>
<comment type="caution">
    <text evidence="2">The sequence shown here is derived from an EMBL/GenBank/DDBJ whole genome shotgun (WGS) entry which is preliminary data.</text>
</comment>
<reference evidence="2" key="2">
    <citation type="submission" date="2021-04" db="EMBL/GenBank/DDBJ databases">
        <authorList>
            <person name="Gilroy R."/>
        </authorList>
    </citation>
    <scope>NUCLEOTIDE SEQUENCE</scope>
    <source>
        <strain evidence="2">CHK173-259</strain>
    </source>
</reference>
<evidence type="ECO:0000313" key="2">
    <source>
        <dbReference type="EMBL" id="HIW71533.1"/>
    </source>
</evidence>
<dbReference type="InterPro" id="IPR016181">
    <property type="entry name" value="Acyl_CoA_acyltransferase"/>
</dbReference>
<dbReference type="PANTHER" id="PTHR43792">
    <property type="entry name" value="GNAT FAMILY, PUTATIVE (AFU_ORTHOLOGUE AFUA_3G00765)-RELATED-RELATED"/>
    <property type="match status" value="1"/>
</dbReference>
<name>A0A9D1U457_9LACO</name>
<dbReference type="Proteomes" id="UP000886822">
    <property type="component" value="Unassembled WGS sequence"/>
</dbReference>
<proteinExistence type="predicted"/>
<organism evidence="2 3">
    <name type="scientific">Candidatus Levilactobacillus faecigallinarum</name>
    <dbReference type="NCBI Taxonomy" id="2838638"/>
    <lineage>
        <taxon>Bacteria</taxon>
        <taxon>Bacillati</taxon>
        <taxon>Bacillota</taxon>
        <taxon>Bacilli</taxon>
        <taxon>Lactobacillales</taxon>
        <taxon>Lactobacillaceae</taxon>
        <taxon>Levilactobacillus</taxon>
    </lineage>
</organism>
<dbReference type="Pfam" id="PF13302">
    <property type="entry name" value="Acetyltransf_3"/>
    <property type="match status" value="1"/>
</dbReference>
<dbReference type="PROSITE" id="PS51186">
    <property type="entry name" value="GNAT"/>
    <property type="match status" value="1"/>
</dbReference>
<dbReference type="Gene3D" id="3.40.630.30">
    <property type="match status" value="1"/>
</dbReference>
<dbReference type="GO" id="GO:0016747">
    <property type="term" value="F:acyltransferase activity, transferring groups other than amino-acyl groups"/>
    <property type="evidence" value="ECO:0007669"/>
    <property type="project" value="InterPro"/>
</dbReference>
<dbReference type="SUPFAM" id="SSF55729">
    <property type="entry name" value="Acyl-CoA N-acyltransferases (Nat)"/>
    <property type="match status" value="1"/>
</dbReference>
<gene>
    <name evidence="2" type="ORF">H9875_02805</name>
</gene>
<dbReference type="EMBL" id="DXGJ01000023">
    <property type="protein sequence ID" value="HIW71533.1"/>
    <property type="molecule type" value="Genomic_DNA"/>
</dbReference>